<dbReference type="Pfam" id="PF13579">
    <property type="entry name" value="Glyco_trans_4_4"/>
    <property type="match status" value="1"/>
</dbReference>
<evidence type="ECO:0000313" key="4">
    <source>
        <dbReference type="Proteomes" id="UP000510821"/>
    </source>
</evidence>
<name>A0A7D6BEU2_FERL1</name>
<feature type="domain" description="Glycosyltransferase subfamily 4-like N-terminal" evidence="2">
    <location>
        <begin position="12"/>
        <end position="182"/>
    </location>
</feature>
<dbReference type="PANTHER" id="PTHR45947:SF3">
    <property type="entry name" value="SULFOQUINOVOSYL TRANSFERASE SQD2"/>
    <property type="match status" value="1"/>
</dbReference>
<dbReference type="EMBL" id="CP058998">
    <property type="protein sequence ID" value="QLJ52260.1"/>
    <property type="molecule type" value="Genomic_DNA"/>
</dbReference>
<organism evidence="3 4">
    <name type="scientific">Fermentimicrarchaeum limneticum</name>
    <dbReference type="NCBI Taxonomy" id="2795018"/>
    <lineage>
        <taxon>Archaea</taxon>
        <taxon>Candidatus Micrarchaeota</taxon>
        <taxon>Candidatus Fermentimicrarchaeales</taxon>
        <taxon>Candidatus Fermentimicrarchaeaceae</taxon>
        <taxon>Candidatus Fermentimicrarchaeum</taxon>
    </lineage>
</organism>
<sequence>MLGWEFPPFKSGGLGVHCYELTRAFASKGVEVDFYMPRTEFEMKGTTPKLIQVMPVYFGPYTAREAYGVDFMGRVMQYNMHCAEQVAKNHREKHYDLIHNHDWLTAKAGILAKQKIHRPHVMTVHSTEYDRSSLGPNQQILAIESEGVHAADRVITVSHMMKRQLTDKFGADCSRIRVVYNGVDPDKFKKKWDVKKYSKEKVVLFLGRMAEQKGPVQFLQAARKVLSVMKNVRFVMAGGGDMLPYLINYSIELGISDRVTFLGYIPESQLQDAYAKSDVYVLPSVSEPFGITALEAMSSGTPIILSKTSGVSEITTHCLKVDFWDVDKMAEYIIALLRYRVLNHTMGKYEVEDARRFSWGKAADETLKVYEELV</sequence>
<dbReference type="InterPro" id="IPR001296">
    <property type="entry name" value="Glyco_trans_1"/>
</dbReference>
<dbReference type="PANTHER" id="PTHR45947">
    <property type="entry name" value="SULFOQUINOVOSYL TRANSFERASE SQD2"/>
    <property type="match status" value="1"/>
</dbReference>
<dbReference type="Pfam" id="PF00534">
    <property type="entry name" value="Glycos_transf_1"/>
    <property type="match status" value="1"/>
</dbReference>
<dbReference type="Proteomes" id="UP000510821">
    <property type="component" value="Chromosome"/>
</dbReference>
<dbReference type="EC" id="2.4.1.-" evidence="3"/>
<dbReference type="CDD" id="cd03801">
    <property type="entry name" value="GT4_PimA-like"/>
    <property type="match status" value="1"/>
</dbReference>
<reference evidence="4" key="1">
    <citation type="submission" date="2020-07" db="EMBL/GenBank/DDBJ databases">
        <title>Metabolic diversity and evolutionary history of the archaeal phylum ###Micrarchaeota### uncovered from a freshwater lake metagenome.</title>
        <authorList>
            <person name="Kadnikov V.V."/>
            <person name="Savvichev A.S."/>
            <person name="Mardanov A.V."/>
            <person name="Beletsky A.V."/>
            <person name="Chupakov A.V."/>
            <person name="Kokryatskaya N.M."/>
            <person name="Pimenov N.V."/>
            <person name="Ravin N.V."/>
        </authorList>
    </citation>
    <scope>NUCLEOTIDE SEQUENCE [LARGE SCALE GENOMIC DNA]</scope>
</reference>
<dbReference type="InterPro" id="IPR050194">
    <property type="entry name" value="Glycosyltransferase_grp1"/>
</dbReference>
<accession>A0A7D6BEU2</accession>
<keyword evidence="3" id="KW-0808">Transferase</keyword>
<dbReference type="GO" id="GO:0016758">
    <property type="term" value="F:hexosyltransferase activity"/>
    <property type="evidence" value="ECO:0007669"/>
    <property type="project" value="TreeGrafter"/>
</dbReference>
<keyword evidence="3" id="KW-0328">Glycosyltransferase</keyword>
<dbReference type="KEGG" id="flt:Sv326_0085"/>
<dbReference type="Gene3D" id="3.40.50.2000">
    <property type="entry name" value="Glycogen Phosphorylase B"/>
    <property type="match status" value="2"/>
</dbReference>
<dbReference type="InterPro" id="IPR028098">
    <property type="entry name" value="Glyco_trans_4-like_N"/>
</dbReference>
<proteinExistence type="predicted"/>
<evidence type="ECO:0000259" key="1">
    <source>
        <dbReference type="Pfam" id="PF00534"/>
    </source>
</evidence>
<evidence type="ECO:0000259" key="2">
    <source>
        <dbReference type="Pfam" id="PF13579"/>
    </source>
</evidence>
<gene>
    <name evidence="3" type="ORF">Sv326_0085</name>
</gene>
<feature type="domain" description="Glycosyl transferase family 1" evidence="1">
    <location>
        <begin position="187"/>
        <end position="349"/>
    </location>
</feature>
<dbReference type="AlphaFoldDB" id="A0A7D6BEU2"/>
<protein>
    <submittedName>
        <fullName evidence="3">Glycosyltransferase</fullName>
        <ecNumber evidence="3">2.4.1.-</ecNumber>
    </submittedName>
</protein>
<dbReference type="SUPFAM" id="SSF53756">
    <property type="entry name" value="UDP-Glycosyltransferase/glycogen phosphorylase"/>
    <property type="match status" value="1"/>
</dbReference>
<evidence type="ECO:0000313" key="3">
    <source>
        <dbReference type="EMBL" id="QLJ52260.1"/>
    </source>
</evidence>